<dbReference type="GO" id="GO:0070979">
    <property type="term" value="P:protein K11-linked ubiquitination"/>
    <property type="evidence" value="ECO:0007669"/>
    <property type="project" value="TreeGrafter"/>
</dbReference>
<evidence type="ECO:0000259" key="8">
    <source>
        <dbReference type="PROSITE" id="PS51284"/>
    </source>
</evidence>
<dbReference type="Pfam" id="PF03256">
    <property type="entry name" value="ANAPC10"/>
    <property type="match status" value="1"/>
</dbReference>
<dbReference type="PIRSF" id="PIRSF028841">
    <property type="entry name" value="APC10_sub"/>
    <property type="match status" value="1"/>
</dbReference>
<dbReference type="Proteomes" id="UP000717328">
    <property type="component" value="Unassembled WGS sequence"/>
</dbReference>
<comment type="similarity">
    <text evidence="1 6">Belongs to the APC10 family.</text>
</comment>
<comment type="function">
    <text evidence="6">Component of the anaphase promoting complex/cyclosome (APC/C), a cell cycle-regulated E3 ubiquitin-protein ligase complex that controls progression through mitosis and the G1 phase of the cell cycle.</text>
</comment>
<evidence type="ECO:0000256" key="6">
    <source>
        <dbReference type="PIRNR" id="PIRNR028841"/>
    </source>
</evidence>
<keyword evidence="3 6" id="KW-0498">Mitosis</keyword>
<dbReference type="CDD" id="cd08366">
    <property type="entry name" value="APC10"/>
    <property type="match status" value="1"/>
</dbReference>
<dbReference type="GO" id="GO:0051301">
    <property type="term" value="P:cell division"/>
    <property type="evidence" value="ECO:0007669"/>
    <property type="project" value="UniProtKB-KW"/>
</dbReference>
<dbReference type="SUPFAM" id="SSF49785">
    <property type="entry name" value="Galactose-binding domain-like"/>
    <property type="match status" value="1"/>
</dbReference>
<reference evidence="9" key="1">
    <citation type="submission" date="2021-02" db="EMBL/GenBank/DDBJ databases">
        <authorList>
            <person name="Nieuwenhuis M."/>
            <person name="Van De Peppel L.J.J."/>
        </authorList>
    </citation>
    <scope>NUCLEOTIDE SEQUENCE</scope>
    <source>
        <strain evidence="9">D49</strain>
    </source>
</reference>
<feature type="domain" description="DOC" evidence="8">
    <location>
        <begin position="1"/>
        <end position="167"/>
    </location>
</feature>
<dbReference type="InterPro" id="IPR016901">
    <property type="entry name" value="APC10/Doc1"/>
</dbReference>
<comment type="caution">
    <text evidence="9">The sequence shown here is derived from an EMBL/GenBank/DDBJ whole genome shotgun (WGS) entry which is preliminary data.</text>
</comment>
<sequence>MATPTRFGSEWPTRDASRQNHSKRKKCNPLSSDGPQPHFITAEFPRKVAIQKVSIHLSYQSDDSYTPSALAVRAGTSTGDLQDVRVFALDKPEGWITFDVSAETNEEGDGPAPVHAYMLRVIVVANHMSGKDTHIRGMRIYGPIEEYVSEEDPFPFITPAFKLYGTIR</sequence>
<keyword evidence="4 6" id="KW-0833">Ubl conjugation pathway</keyword>
<feature type="region of interest" description="Disordered" evidence="7">
    <location>
        <begin position="1"/>
        <end position="37"/>
    </location>
</feature>
<gene>
    <name evidence="9" type="ORF">H0H81_011929</name>
</gene>
<accession>A0A9P7GIU7</accession>
<keyword evidence="2 6" id="KW-0132">Cell division</keyword>
<dbReference type="InterPro" id="IPR008979">
    <property type="entry name" value="Galactose-bd-like_sf"/>
</dbReference>
<dbReference type="Gene3D" id="2.60.120.260">
    <property type="entry name" value="Galactose-binding domain-like"/>
    <property type="match status" value="1"/>
</dbReference>
<evidence type="ECO:0000256" key="2">
    <source>
        <dbReference type="ARBA" id="ARBA00022618"/>
    </source>
</evidence>
<evidence type="ECO:0000256" key="4">
    <source>
        <dbReference type="ARBA" id="ARBA00022786"/>
    </source>
</evidence>
<dbReference type="PANTHER" id="PTHR12936:SF0">
    <property type="entry name" value="ANAPHASE-PROMOTING COMPLEX SUBUNIT 10"/>
    <property type="match status" value="1"/>
</dbReference>
<evidence type="ECO:0000256" key="7">
    <source>
        <dbReference type="SAM" id="MobiDB-lite"/>
    </source>
</evidence>
<proteinExistence type="inferred from homology"/>
<dbReference type="GO" id="GO:0031145">
    <property type="term" value="P:anaphase-promoting complex-dependent catabolic process"/>
    <property type="evidence" value="ECO:0007669"/>
    <property type="project" value="InterPro"/>
</dbReference>
<reference evidence="9" key="2">
    <citation type="submission" date="2021-10" db="EMBL/GenBank/DDBJ databases">
        <title>Phylogenomics reveals ancestral predisposition of the termite-cultivated fungus Termitomyces towards a domesticated lifestyle.</title>
        <authorList>
            <person name="Auxier B."/>
            <person name="Grum-Grzhimaylo A."/>
            <person name="Cardenas M.E."/>
            <person name="Lodge J.D."/>
            <person name="Laessoe T."/>
            <person name="Pedersen O."/>
            <person name="Smith M.E."/>
            <person name="Kuyper T.W."/>
            <person name="Franco-Molano E.A."/>
            <person name="Baroni T.J."/>
            <person name="Aanen D.K."/>
        </authorList>
    </citation>
    <scope>NUCLEOTIDE SEQUENCE</scope>
    <source>
        <strain evidence="9">D49</strain>
    </source>
</reference>
<dbReference type="SMART" id="SM01337">
    <property type="entry name" value="APC10"/>
    <property type="match status" value="1"/>
</dbReference>
<evidence type="ECO:0000256" key="3">
    <source>
        <dbReference type="ARBA" id="ARBA00022776"/>
    </source>
</evidence>
<name>A0A9P7GIU7_9AGAR</name>
<dbReference type="PROSITE" id="PS51284">
    <property type="entry name" value="DOC"/>
    <property type="match status" value="1"/>
</dbReference>
<protein>
    <recommendedName>
        <fullName evidence="6">Anaphase-promoting complex subunit 10</fullName>
    </recommendedName>
</protein>
<keyword evidence="10" id="KW-1185">Reference proteome</keyword>
<organism evidence="9 10">
    <name type="scientific">Sphagnurus paluster</name>
    <dbReference type="NCBI Taxonomy" id="117069"/>
    <lineage>
        <taxon>Eukaryota</taxon>
        <taxon>Fungi</taxon>
        <taxon>Dikarya</taxon>
        <taxon>Basidiomycota</taxon>
        <taxon>Agaricomycotina</taxon>
        <taxon>Agaricomycetes</taxon>
        <taxon>Agaricomycetidae</taxon>
        <taxon>Agaricales</taxon>
        <taxon>Tricholomatineae</taxon>
        <taxon>Lyophyllaceae</taxon>
        <taxon>Sphagnurus</taxon>
    </lineage>
</organism>
<dbReference type="GO" id="GO:0005680">
    <property type="term" value="C:anaphase-promoting complex"/>
    <property type="evidence" value="ECO:0007669"/>
    <property type="project" value="InterPro"/>
</dbReference>
<dbReference type="PANTHER" id="PTHR12936">
    <property type="entry name" value="ANAPHASE-PROMOTING COMPLEX 10"/>
    <property type="match status" value="1"/>
</dbReference>
<keyword evidence="5 6" id="KW-0131">Cell cycle</keyword>
<evidence type="ECO:0000313" key="10">
    <source>
        <dbReference type="Proteomes" id="UP000717328"/>
    </source>
</evidence>
<dbReference type="InterPro" id="IPR004939">
    <property type="entry name" value="APC_su10/DOC_dom"/>
</dbReference>
<evidence type="ECO:0000256" key="5">
    <source>
        <dbReference type="ARBA" id="ARBA00023306"/>
    </source>
</evidence>
<dbReference type="AlphaFoldDB" id="A0A9P7GIU7"/>
<dbReference type="OrthoDB" id="24948at2759"/>
<evidence type="ECO:0000256" key="1">
    <source>
        <dbReference type="ARBA" id="ARBA00006762"/>
    </source>
</evidence>
<dbReference type="EMBL" id="JABCKI010000426">
    <property type="protein sequence ID" value="KAG5650524.1"/>
    <property type="molecule type" value="Genomic_DNA"/>
</dbReference>
<evidence type="ECO:0000313" key="9">
    <source>
        <dbReference type="EMBL" id="KAG5650524.1"/>
    </source>
</evidence>